<reference evidence="5" key="1">
    <citation type="journal article" date="2023" name="G3 (Bethesda)">
        <title>Whole genome assembly and annotation of the endangered Caribbean coral Acropora cervicornis.</title>
        <authorList>
            <person name="Selwyn J.D."/>
            <person name="Vollmer S.V."/>
        </authorList>
    </citation>
    <scope>NUCLEOTIDE SEQUENCE</scope>
    <source>
        <strain evidence="5">K2</strain>
    </source>
</reference>
<dbReference type="SUPFAM" id="SSF48403">
    <property type="entry name" value="Ankyrin repeat"/>
    <property type="match status" value="1"/>
</dbReference>
<comment type="caution">
    <text evidence="5">The sequence shown here is derived from an EMBL/GenBank/DDBJ whole genome shotgun (WGS) entry which is preliminary data.</text>
</comment>
<evidence type="ECO:0000313" key="5">
    <source>
        <dbReference type="EMBL" id="KAK2565764.1"/>
    </source>
</evidence>
<feature type="compositionally biased region" description="Low complexity" evidence="2">
    <location>
        <begin position="648"/>
        <end position="669"/>
    </location>
</feature>
<dbReference type="PANTHER" id="PTHR18916:SF89">
    <property type="entry name" value="CAP-GLY DOMAIN-CONTAINING PROTEIN"/>
    <property type="match status" value="1"/>
</dbReference>
<dbReference type="EMBL" id="JARQWQ010000018">
    <property type="protein sequence ID" value="KAK2565764.1"/>
    <property type="molecule type" value="Genomic_DNA"/>
</dbReference>
<feature type="compositionally biased region" description="Polar residues" evidence="2">
    <location>
        <begin position="670"/>
        <end position="718"/>
    </location>
</feature>
<dbReference type="Gene3D" id="2.30.30.190">
    <property type="entry name" value="CAP Gly-rich-like domain"/>
    <property type="match status" value="3"/>
</dbReference>
<dbReference type="InterPro" id="IPR002110">
    <property type="entry name" value="Ankyrin_rpt"/>
</dbReference>
<dbReference type="Proteomes" id="UP001249851">
    <property type="component" value="Unassembled WGS sequence"/>
</dbReference>
<evidence type="ECO:0000256" key="2">
    <source>
        <dbReference type="SAM" id="MobiDB-lite"/>
    </source>
</evidence>
<keyword evidence="6" id="KW-1185">Reference proteome</keyword>
<dbReference type="AlphaFoldDB" id="A0AAD9QR04"/>
<dbReference type="SUPFAM" id="SSF74924">
    <property type="entry name" value="Cap-Gly domain"/>
    <property type="match status" value="3"/>
</dbReference>
<evidence type="ECO:0000259" key="4">
    <source>
        <dbReference type="PROSITE" id="PS50245"/>
    </source>
</evidence>
<dbReference type="InterPro" id="IPR036770">
    <property type="entry name" value="Ankyrin_rpt-contain_sf"/>
</dbReference>
<reference evidence="5" key="2">
    <citation type="journal article" date="2023" name="Science">
        <title>Genomic signatures of disease resistance in endangered staghorn corals.</title>
        <authorList>
            <person name="Vollmer S.V."/>
            <person name="Selwyn J.D."/>
            <person name="Despard B.A."/>
            <person name="Roesel C.L."/>
        </authorList>
    </citation>
    <scope>NUCLEOTIDE SEQUENCE</scope>
    <source>
        <strain evidence="5">K2</strain>
    </source>
</reference>
<gene>
    <name evidence="5" type="ORF">P5673_010027</name>
</gene>
<dbReference type="GO" id="GO:0031122">
    <property type="term" value="P:cytoplasmic microtubule organization"/>
    <property type="evidence" value="ECO:0007669"/>
    <property type="project" value="TreeGrafter"/>
</dbReference>
<dbReference type="CDD" id="cd00201">
    <property type="entry name" value="WW"/>
    <property type="match status" value="1"/>
</dbReference>
<name>A0AAD9QR04_ACRCE</name>
<keyword evidence="1" id="KW-0040">ANK repeat</keyword>
<dbReference type="GO" id="GO:0005634">
    <property type="term" value="C:nucleus"/>
    <property type="evidence" value="ECO:0007669"/>
    <property type="project" value="TreeGrafter"/>
</dbReference>
<feature type="compositionally biased region" description="Low complexity" evidence="2">
    <location>
        <begin position="500"/>
        <end position="543"/>
    </location>
</feature>
<dbReference type="Pfam" id="PF00397">
    <property type="entry name" value="WW"/>
    <property type="match status" value="1"/>
</dbReference>
<feature type="region of interest" description="Disordered" evidence="2">
    <location>
        <begin position="493"/>
        <end position="550"/>
    </location>
</feature>
<dbReference type="SMART" id="SM00456">
    <property type="entry name" value="WW"/>
    <property type="match status" value="1"/>
</dbReference>
<dbReference type="InterPro" id="IPR000938">
    <property type="entry name" value="CAP-Gly_domain"/>
</dbReference>
<feature type="region of interest" description="Disordered" evidence="2">
    <location>
        <begin position="620"/>
        <end position="718"/>
    </location>
</feature>
<dbReference type="GO" id="GO:0035371">
    <property type="term" value="C:microtubule plus-end"/>
    <property type="evidence" value="ECO:0007669"/>
    <property type="project" value="TreeGrafter"/>
</dbReference>
<feature type="domain" description="CAP-Gly" evidence="4">
    <location>
        <begin position="449"/>
        <end position="491"/>
    </location>
</feature>
<dbReference type="GO" id="GO:0005938">
    <property type="term" value="C:cell cortex"/>
    <property type="evidence" value="ECO:0007669"/>
    <property type="project" value="TreeGrafter"/>
</dbReference>
<dbReference type="InterPro" id="IPR001202">
    <property type="entry name" value="WW_dom"/>
</dbReference>
<feature type="repeat" description="ANK" evidence="1">
    <location>
        <begin position="339"/>
        <end position="371"/>
    </location>
</feature>
<dbReference type="PROSITE" id="PS50020">
    <property type="entry name" value="WW_DOMAIN_2"/>
    <property type="match status" value="1"/>
</dbReference>
<organism evidence="5 6">
    <name type="scientific">Acropora cervicornis</name>
    <name type="common">Staghorn coral</name>
    <dbReference type="NCBI Taxonomy" id="6130"/>
    <lineage>
        <taxon>Eukaryota</taxon>
        <taxon>Metazoa</taxon>
        <taxon>Cnidaria</taxon>
        <taxon>Anthozoa</taxon>
        <taxon>Hexacorallia</taxon>
        <taxon>Scleractinia</taxon>
        <taxon>Astrocoeniina</taxon>
        <taxon>Acroporidae</taxon>
        <taxon>Acropora</taxon>
    </lineage>
</organism>
<dbReference type="InterPro" id="IPR036020">
    <property type="entry name" value="WW_dom_sf"/>
</dbReference>
<protein>
    <submittedName>
        <fullName evidence="5">CAP-Gly domain-containing linker protein 3</fullName>
    </submittedName>
</protein>
<proteinExistence type="predicted"/>
<evidence type="ECO:0000259" key="3">
    <source>
        <dbReference type="PROSITE" id="PS50020"/>
    </source>
</evidence>
<dbReference type="SMART" id="SM00248">
    <property type="entry name" value="ANK"/>
    <property type="match status" value="3"/>
</dbReference>
<dbReference type="SMART" id="SM01052">
    <property type="entry name" value="CAP_GLY"/>
    <property type="match status" value="3"/>
</dbReference>
<dbReference type="PROSITE" id="PS00845">
    <property type="entry name" value="CAP_GLY_1"/>
    <property type="match status" value="3"/>
</dbReference>
<evidence type="ECO:0000313" key="6">
    <source>
        <dbReference type="Proteomes" id="UP001249851"/>
    </source>
</evidence>
<feature type="domain" description="WW" evidence="3">
    <location>
        <begin position="93"/>
        <end position="128"/>
    </location>
</feature>
<feature type="domain" description="CAP-Gly" evidence="4">
    <location>
        <begin position="742"/>
        <end position="784"/>
    </location>
</feature>
<dbReference type="PANTHER" id="PTHR18916">
    <property type="entry name" value="DYNACTIN 1-RELATED MICROTUBULE-BINDING"/>
    <property type="match status" value="1"/>
</dbReference>
<dbReference type="PROSITE" id="PS50088">
    <property type="entry name" value="ANK_REPEAT"/>
    <property type="match status" value="1"/>
</dbReference>
<dbReference type="PROSITE" id="PS50297">
    <property type="entry name" value="ANK_REP_REGION"/>
    <property type="match status" value="1"/>
</dbReference>
<dbReference type="Pfam" id="PF12796">
    <property type="entry name" value="Ank_2"/>
    <property type="match status" value="1"/>
</dbReference>
<accession>A0AAD9QR04</accession>
<dbReference type="SUPFAM" id="SSF51045">
    <property type="entry name" value="WW domain"/>
    <property type="match status" value="1"/>
</dbReference>
<feature type="domain" description="CAP-Gly" evidence="4">
    <location>
        <begin position="578"/>
        <end position="620"/>
    </location>
</feature>
<dbReference type="Gene3D" id="2.20.70.10">
    <property type="match status" value="1"/>
</dbReference>
<dbReference type="Pfam" id="PF01302">
    <property type="entry name" value="CAP_GLY"/>
    <property type="match status" value="3"/>
</dbReference>
<evidence type="ECO:0000256" key="1">
    <source>
        <dbReference type="PROSITE-ProRule" id="PRU00023"/>
    </source>
</evidence>
<dbReference type="PROSITE" id="PS50245">
    <property type="entry name" value="CAP_GLY_2"/>
    <property type="match status" value="3"/>
</dbReference>
<dbReference type="InterPro" id="IPR036859">
    <property type="entry name" value="CAP-Gly_dom_sf"/>
</dbReference>
<dbReference type="GO" id="GO:0051010">
    <property type="term" value="F:microtubule plus-end binding"/>
    <property type="evidence" value="ECO:0007669"/>
    <property type="project" value="TreeGrafter"/>
</dbReference>
<dbReference type="Gene3D" id="1.25.40.20">
    <property type="entry name" value="Ankyrin repeat-containing domain"/>
    <property type="match status" value="1"/>
</dbReference>
<sequence>MSVLSSVLQGDNRCESLDGYDSEGSDASSIQDLLCDLGSFIATDCQTPYSCITDENDVTYMPHSPSTPIFLEADFEMEVDTNDEEDTRRRFESSLPENWVLCSSKTHTGRFYYFNSVTGESRWEHPLIPDMDSSVLSFLPPMVVGPRKAEKREPENQEKAADSSSGFVVTDFIMPAREKPISYPPSDPPLCESCKKLELTFFDPNCPDCQGILLEPKTTISEIFAIMRQWVPQVQQNIEMLINEILRRGAHIDDRDGLTDMTLLHYACKSGAVGVGDVSAATNMVNKLISKGSDISQKCRWTDMLPLHYASFFDAAAILRVLLKASNARDVNVPCKEFDNGTSLHIAASNLCLEGAKCLLQHGADASVKDKLSRVALHCIPDVSGYERDSEPVILAEKMTRLLSEAEPPAKTAQDQENEVPQSLISMGVKIGDQVCIGGNKLGILRFCGQTDFASGEWAGVELDSPVGKNDGSVGGVVYFHCQPKHGIFAPLSKVTRADSAPSTRPSSRPTSASRIAHSQISQSSSQASSRSNSTPGSRSNSPVPMSQVNGMDETLGFQIGDGVTVAGQKSGIIRFIGRTQFSTGVWLGIELDQPVGKNDGSVSGIRYFDCKPSHGVFAPPSKVTRTGNHSQRGFAIPSVPVGKGRFGSQSSLQASQSGSHGSQSDLSQTDSNPELNGSGRKLSSQSSPDHTPRRGSSSDKSSTLRRGSLPQQKAKSSAEFQLTEGLSVLVNGELGVVRFIGTAEFAEGIWLGVEMRKPVGKNDGSVNGKKYFTCKPQHGLMVRPSRVTCRGINCAKLINEVES</sequence>